<gene>
    <name evidence="1" type="ORF">C7416_101563</name>
</gene>
<evidence type="ECO:0000313" key="1">
    <source>
        <dbReference type="EMBL" id="PZX34279.1"/>
    </source>
</evidence>
<proteinExistence type="predicted"/>
<reference evidence="1" key="1">
    <citation type="submission" date="2018-06" db="EMBL/GenBank/DDBJ databases">
        <title>Genomic Encyclopedia of Type Strains, Phase IV (KMG-V): Genome sequencing to study the core and pangenomes of soil and plant-associated prokaryotes.</title>
        <authorList>
            <person name="Whitman W."/>
        </authorList>
    </citation>
    <scope>NUCLEOTIDE SEQUENCE [LARGE SCALE GENOMIC DNA]</scope>
    <source>
        <strain evidence="1">MLR2-44</strain>
    </source>
</reference>
<protein>
    <submittedName>
        <fullName evidence="1">Uncharacterized protein</fullName>
    </submittedName>
</protein>
<comment type="caution">
    <text evidence="1">The sequence shown here is derived from an EMBL/GenBank/DDBJ whole genome shotgun (WGS) entry which is preliminary data.</text>
</comment>
<keyword evidence="2" id="KW-1185">Reference proteome</keyword>
<sequence>MKGHVKLISKPLNECGYLVQMGFILPIGKEMGLARNVRELILAKCNQVSLRQFALS</sequence>
<name>A0A2W7Q035_9BURK</name>
<accession>A0A2W7Q035</accession>
<dbReference type="EMBL" id="QKZN01000001">
    <property type="protein sequence ID" value="PZX34279.1"/>
    <property type="molecule type" value="Genomic_DNA"/>
</dbReference>
<dbReference type="Proteomes" id="UP000249638">
    <property type="component" value="Unassembled WGS sequence"/>
</dbReference>
<dbReference type="AlphaFoldDB" id="A0A2W7Q035"/>
<organism evidence="1 2">
    <name type="scientific">Cupriavidus phytorum</name>
    <dbReference type="NCBI Taxonomy" id="3024399"/>
    <lineage>
        <taxon>Bacteria</taxon>
        <taxon>Pseudomonadati</taxon>
        <taxon>Pseudomonadota</taxon>
        <taxon>Betaproteobacteria</taxon>
        <taxon>Burkholderiales</taxon>
        <taxon>Burkholderiaceae</taxon>
        <taxon>Cupriavidus</taxon>
    </lineage>
</organism>
<evidence type="ECO:0000313" key="2">
    <source>
        <dbReference type="Proteomes" id="UP000249638"/>
    </source>
</evidence>